<reference evidence="2" key="2">
    <citation type="submission" date="2022-01" db="EMBL/GenBank/DDBJ databases">
        <authorList>
            <person name="Yamashiro T."/>
            <person name="Shiraishi A."/>
            <person name="Satake H."/>
            <person name="Nakayama K."/>
        </authorList>
    </citation>
    <scope>NUCLEOTIDE SEQUENCE</scope>
</reference>
<accession>A0ABQ5CCB6</accession>
<feature type="compositionally biased region" description="Polar residues" evidence="1">
    <location>
        <begin position="111"/>
        <end position="122"/>
    </location>
</feature>
<organism evidence="2 3">
    <name type="scientific">Tanacetum coccineum</name>
    <dbReference type="NCBI Taxonomy" id="301880"/>
    <lineage>
        <taxon>Eukaryota</taxon>
        <taxon>Viridiplantae</taxon>
        <taxon>Streptophyta</taxon>
        <taxon>Embryophyta</taxon>
        <taxon>Tracheophyta</taxon>
        <taxon>Spermatophyta</taxon>
        <taxon>Magnoliopsida</taxon>
        <taxon>eudicotyledons</taxon>
        <taxon>Gunneridae</taxon>
        <taxon>Pentapetalae</taxon>
        <taxon>asterids</taxon>
        <taxon>campanulids</taxon>
        <taxon>Asterales</taxon>
        <taxon>Asteraceae</taxon>
        <taxon>Asteroideae</taxon>
        <taxon>Anthemideae</taxon>
        <taxon>Anthemidinae</taxon>
        <taxon>Tanacetum</taxon>
    </lineage>
</organism>
<proteinExistence type="predicted"/>
<dbReference type="Proteomes" id="UP001151760">
    <property type="component" value="Unassembled WGS sequence"/>
</dbReference>
<gene>
    <name evidence="2" type="ORF">Tco_0893575</name>
</gene>
<feature type="region of interest" description="Disordered" evidence="1">
    <location>
        <begin position="83"/>
        <end position="122"/>
    </location>
</feature>
<protein>
    <submittedName>
        <fullName evidence="2">Uncharacterized protein</fullName>
    </submittedName>
</protein>
<name>A0ABQ5CCB6_9ASTR</name>
<sequence length="136" mass="14537">MVGMIGGMIGVVSGVVDSICIVPAWHAEGTLVSPVFLEAVLRTWANLSKDLVTVCSRLGRASKVFTNFMDLDSPEDDPIIVVDESEGDDEVDKDEGIHSTSNFETEDASASKPSSPRSIQLQGKNSLLPVLVSYTP</sequence>
<reference evidence="2" key="1">
    <citation type="journal article" date="2022" name="Int. J. Mol. Sci.">
        <title>Draft Genome of Tanacetum Coccineum: Genomic Comparison of Closely Related Tanacetum-Family Plants.</title>
        <authorList>
            <person name="Yamashiro T."/>
            <person name="Shiraishi A."/>
            <person name="Nakayama K."/>
            <person name="Satake H."/>
        </authorList>
    </citation>
    <scope>NUCLEOTIDE SEQUENCE</scope>
</reference>
<dbReference type="EMBL" id="BQNB010014072">
    <property type="protein sequence ID" value="GJT23638.1"/>
    <property type="molecule type" value="Genomic_DNA"/>
</dbReference>
<keyword evidence="3" id="KW-1185">Reference proteome</keyword>
<evidence type="ECO:0000313" key="2">
    <source>
        <dbReference type="EMBL" id="GJT23638.1"/>
    </source>
</evidence>
<feature type="compositionally biased region" description="Acidic residues" evidence="1">
    <location>
        <begin position="83"/>
        <end position="93"/>
    </location>
</feature>
<evidence type="ECO:0000256" key="1">
    <source>
        <dbReference type="SAM" id="MobiDB-lite"/>
    </source>
</evidence>
<evidence type="ECO:0000313" key="3">
    <source>
        <dbReference type="Proteomes" id="UP001151760"/>
    </source>
</evidence>
<comment type="caution">
    <text evidence="2">The sequence shown here is derived from an EMBL/GenBank/DDBJ whole genome shotgun (WGS) entry which is preliminary data.</text>
</comment>